<dbReference type="GO" id="GO:0005319">
    <property type="term" value="F:lipid transporter activity"/>
    <property type="evidence" value="ECO:0007669"/>
    <property type="project" value="TreeGrafter"/>
</dbReference>
<evidence type="ECO:0000256" key="5">
    <source>
        <dbReference type="SAM" id="Phobius"/>
    </source>
</evidence>
<sequence>MYFLQNSLNNAFIQNFIRLQTNIDVIQMKETLNTFSNITSMLIENQDIVQQITTLSSLMMNLSSCVNFDRFQAFNSTDELSAQAEALAKTRDLYASVIFKLPQDNSSSSWQKLDVSGNLPPRVEYTIRMNIENVMRTDRTRNLFWVQGPYISSIKTQRYNRGFVYLQESIDRAIIEMQTGSPVEEPAVQLQAFPYPCYLKDEYLNSVSYAFPLVLMIAWVLFVAQFVKKLVLERELRLHEYMKMMGVNPVSHFFAWFLESAAFLLLTIIILTIILKAGQVLPNSDGFLLFLYLCDYGLAILAISFLISSFFDKTNIAGLSGSLIYVICFFPFIVVMSLETTLSVSAKSALSLFAPTCFSYASQYIARYEIQGEGIQWSNSYISPILDDSSSFGWLCWLLLIDSVIYFLLGMYIRSVFPAEGSVSFQEENEFQGLRVGVSLHGLTKLYGSEAAIKNLNISFYEGHVTALLGHNGAGKTTTIILQDTGLYTHRHKRVGTLSGGMKRKLSISIAFIGGSHLVVLDEPTTGVDPCSRRAIWDIIIQHKKDLYYFDFAFHFICTNEPYFQAGYIHLPPTTHKHTQFSYFFLSIQVQTPESNVQFDSEEVKTFIQSYIPEAQLKEGGVSDIVYKLPPFSSQNAMAYHSLLTNLDKNLDSLQLGCYGISDTTLEEVFLQLTKDERECDTGTSISITHSAMDVSAARDGVLDELSDTNSETELKVYPVLPALTGSPPVRGLALFGQRVAAMFLKRAHHSRRDWKGLFAQVLLPTLFVIAAMGLGSIQSNLLDFPEMELSPALYRSAESYSFFSSQNANSTNLVDTMLSFPGIDNVCLNNPDDTYGGWEFGASLPADLKMGITAVPPNRTLTKVWYNPEGYHSMPAYLNSLNNFILRSNLPAEKDPRQYGKPRHLLIL</sequence>
<feature type="transmembrane region" description="Helical" evidence="5">
    <location>
        <begin position="253"/>
        <end position="275"/>
    </location>
</feature>
<dbReference type="Pfam" id="PF00005">
    <property type="entry name" value="ABC_tran"/>
    <property type="match status" value="1"/>
</dbReference>
<dbReference type="PANTHER" id="PTHR19229:SF29">
    <property type="entry name" value="GLUCOSYLCERAMIDE TRANSPORTER ABCA12"/>
    <property type="match status" value="1"/>
</dbReference>
<feature type="transmembrane region" description="Helical" evidence="5">
    <location>
        <begin position="287"/>
        <end position="311"/>
    </location>
</feature>
<dbReference type="InterPro" id="IPR026082">
    <property type="entry name" value="ABCA"/>
</dbReference>
<comment type="subcellular location">
    <subcellularLocation>
        <location evidence="1">Membrane</location>
        <topology evidence="1">Multi-pass membrane protein</topology>
    </subcellularLocation>
</comment>
<proteinExistence type="predicted"/>
<dbReference type="InterPro" id="IPR003439">
    <property type="entry name" value="ABC_transporter-like_ATP-bd"/>
</dbReference>
<dbReference type="GO" id="GO:0140359">
    <property type="term" value="F:ABC-type transporter activity"/>
    <property type="evidence" value="ECO:0007669"/>
    <property type="project" value="InterPro"/>
</dbReference>
<feature type="domain" description="ABC-2 type transporter transmembrane" evidence="7">
    <location>
        <begin position="73"/>
        <end position="411"/>
    </location>
</feature>
<dbReference type="Proteomes" id="UP000034805">
    <property type="component" value="Unassembled WGS sequence"/>
</dbReference>
<organism evidence="8 9">
    <name type="scientific">Scleropages formosus</name>
    <name type="common">Asian bonytongue</name>
    <name type="synonym">Osteoglossum formosum</name>
    <dbReference type="NCBI Taxonomy" id="113540"/>
    <lineage>
        <taxon>Eukaryota</taxon>
        <taxon>Metazoa</taxon>
        <taxon>Chordata</taxon>
        <taxon>Craniata</taxon>
        <taxon>Vertebrata</taxon>
        <taxon>Euteleostomi</taxon>
        <taxon>Actinopterygii</taxon>
        <taxon>Neopterygii</taxon>
        <taxon>Teleostei</taxon>
        <taxon>Osteoglossocephala</taxon>
        <taxon>Osteoglossomorpha</taxon>
        <taxon>Osteoglossiformes</taxon>
        <taxon>Osteoglossidae</taxon>
        <taxon>Scleropages</taxon>
    </lineage>
</organism>
<evidence type="ECO:0000256" key="2">
    <source>
        <dbReference type="ARBA" id="ARBA00022692"/>
    </source>
</evidence>
<accession>A0A0P7UQW4</accession>
<keyword evidence="3 5" id="KW-1133">Transmembrane helix</keyword>
<dbReference type="EMBL" id="JARO02002926">
    <property type="protein sequence ID" value="KPP71580.1"/>
    <property type="molecule type" value="Genomic_DNA"/>
</dbReference>
<dbReference type="GO" id="GO:0016887">
    <property type="term" value="F:ATP hydrolysis activity"/>
    <property type="evidence" value="ECO:0007669"/>
    <property type="project" value="InterPro"/>
</dbReference>
<dbReference type="AlphaFoldDB" id="A0A0P7UQW4"/>
<evidence type="ECO:0000313" key="9">
    <source>
        <dbReference type="Proteomes" id="UP000034805"/>
    </source>
</evidence>
<dbReference type="InterPro" id="IPR017871">
    <property type="entry name" value="ABC_transporter-like_CS"/>
</dbReference>
<evidence type="ECO:0000256" key="1">
    <source>
        <dbReference type="ARBA" id="ARBA00004141"/>
    </source>
</evidence>
<feature type="transmembrane region" description="Helical" evidence="5">
    <location>
        <begin position="323"/>
        <end position="346"/>
    </location>
</feature>
<evidence type="ECO:0000256" key="4">
    <source>
        <dbReference type="ARBA" id="ARBA00023136"/>
    </source>
</evidence>
<feature type="domain" description="ABC transporter" evidence="6">
    <location>
        <begin position="482"/>
        <end position="526"/>
    </location>
</feature>
<dbReference type="PANTHER" id="PTHR19229">
    <property type="entry name" value="ATP-BINDING CASSETTE TRANSPORTER SUBFAMILY A ABCA"/>
    <property type="match status" value="1"/>
</dbReference>
<feature type="transmembrane region" description="Helical" evidence="5">
    <location>
        <begin position="392"/>
        <end position="413"/>
    </location>
</feature>
<dbReference type="PROSITE" id="PS00211">
    <property type="entry name" value="ABC_TRANSPORTER_1"/>
    <property type="match status" value="1"/>
</dbReference>
<keyword evidence="4 5" id="KW-0472">Membrane</keyword>
<dbReference type="InterPro" id="IPR013525">
    <property type="entry name" value="ABC2_TM"/>
</dbReference>
<feature type="transmembrane region" description="Helical" evidence="5">
    <location>
        <begin position="209"/>
        <end position="232"/>
    </location>
</feature>
<dbReference type="GO" id="GO:0016020">
    <property type="term" value="C:membrane"/>
    <property type="evidence" value="ECO:0007669"/>
    <property type="project" value="UniProtKB-SubCell"/>
</dbReference>
<comment type="caution">
    <text evidence="8">The sequence shown here is derived from an EMBL/GenBank/DDBJ whole genome shotgun (WGS) entry which is preliminary data.</text>
</comment>
<dbReference type="GO" id="GO:0005524">
    <property type="term" value="F:ATP binding"/>
    <property type="evidence" value="ECO:0007669"/>
    <property type="project" value="InterPro"/>
</dbReference>
<evidence type="ECO:0000259" key="6">
    <source>
        <dbReference type="Pfam" id="PF00005"/>
    </source>
</evidence>
<dbReference type="Gene3D" id="3.40.50.300">
    <property type="entry name" value="P-loop containing nucleotide triphosphate hydrolases"/>
    <property type="match status" value="2"/>
</dbReference>
<dbReference type="InterPro" id="IPR027417">
    <property type="entry name" value="P-loop_NTPase"/>
</dbReference>
<dbReference type="SUPFAM" id="SSF52540">
    <property type="entry name" value="P-loop containing nucleoside triphosphate hydrolases"/>
    <property type="match status" value="1"/>
</dbReference>
<name>A0A0P7UQW4_SCLFO</name>
<protein>
    <recommendedName>
        <fullName evidence="10">ABC transporter domain-containing protein</fullName>
    </recommendedName>
</protein>
<reference evidence="8 9" key="1">
    <citation type="submission" date="2015-08" db="EMBL/GenBank/DDBJ databases">
        <title>The genome of the Asian arowana (Scleropages formosus).</title>
        <authorList>
            <person name="Tan M.H."/>
            <person name="Gan H.M."/>
            <person name="Croft L.J."/>
            <person name="Austin C.M."/>
        </authorList>
    </citation>
    <scope>NUCLEOTIDE SEQUENCE [LARGE SCALE GENOMIC DNA]</scope>
    <source>
        <strain evidence="8">Aro1</strain>
    </source>
</reference>
<keyword evidence="2 5" id="KW-0812">Transmembrane</keyword>
<evidence type="ECO:0000313" key="8">
    <source>
        <dbReference type="EMBL" id="KPP71580.1"/>
    </source>
</evidence>
<evidence type="ECO:0000259" key="7">
    <source>
        <dbReference type="Pfam" id="PF12698"/>
    </source>
</evidence>
<evidence type="ECO:0008006" key="10">
    <source>
        <dbReference type="Google" id="ProtNLM"/>
    </source>
</evidence>
<evidence type="ECO:0000256" key="3">
    <source>
        <dbReference type="ARBA" id="ARBA00022989"/>
    </source>
</evidence>
<feature type="transmembrane region" description="Helical" evidence="5">
    <location>
        <begin position="757"/>
        <end position="778"/>
    </location>
</feature>
<gene>
    <name evidence="8" type="ORF">Z043_109489</name>
</gene>
<dbReference type="Pfam" id="PF12698">
    <property type="entry name" value="ABC2_membrane_3"/>
    <property type="match status" value="1"/>
</dbReference>